<evidence type="ECO:0000313" key="2">
    <source>
        <dbReference type="Proteomes" id="UP000828390"/>
    </source>
</evidence>
<comment type="caution">
    <text evidence="1">The sequence shown here is derived from an EMBL/GenBank/DDBJ whole genome shotgun (WGS) entry which is preliminary data.</text>
</comment>
<gene>
    <name evidence="1" type="ORF">DPMN_194582</name>
</gene>
<reference evidence="1" key="1">
    <citation type="journal article" date="2019" name="bioRxiv">
        <title>The Genome of the Zebra Mussel, Dreissena polymorpha: A Resource for Invasive Species Research.</title>
        <authorList>
            <person name="McCartney M.A."/>
            <person name="Auch B."/>
            <person name="Kono T."/>
            <person name="Mallez S."/>
            <person name="Zhang Y."/>
            <person name="Obille A."/>
            <person name="Becker A."/>
            <person name="Abrahante J.E."/>
            <person name="Garbe J."/>
            <person name="Badalamenti J.P."/>
            <person name="Herman A."/>
            <person name="Mangelson H."/>
            <person name="Liachko I."/>
            <person name="Sullivan S."/>
            <person name="Sone E.D."/>
            <person name="Koren S."/>
            <person name="Silverstein K.A.T."/>
            <person name="Beckman K.B."/>
            <person name="Gohl D.M."/>
        </authorList>
    </citation>
    <scope>NUCLEOTIDE SEQUENCE</scope>
    <source>
        <strain evidence="1">Duluth1</strain>
        <tissue evidence="1">Whole animal</tissue>
    </source>
</reference>
<dbReference type="Proteomes" id="UP000828390">
    <property type="component" value="Unassembled WGS sequence"/>
</dbReference>
<evidence type="ECO:0000313" key="1">
    <source>
        <dbReference type="EMBL" id="KAH3692828.1"/>
    </source>
</evidence>
<name>A0A9D4BF61_DREPO</name>
<reference evidence="1" key="2">
    <citation type="submission" date="2020-11" db="EMBL/GenBank/DDBJ databases">
        <authorList>
            <person name="McCartney M.A."/>
            <person name="Auch B."/>
            <person name="Kono T."/>
            <person name="Mallez S."/>
            <person name="Becker A."/>
            <person name="Gohl D.M."/>
            <person name="Silverstein K.A.T."/>
            <person name="Koren S."/>
            <person name="Bechman K.B."/>
            <person name="Herman A."/>
            <person name="Abrahante J.E."/>
            <person name="Garbe J."/>
        </authorList>
    </citation>
    <scope>NUCLEOTIDE SEQUENCE</scope>
    <source>
        <strain evidence="1">Duluth1</strain>
        <tissue evidence="1">Whole animal</tissue>
    </source>
</reference>
<organism evidence="1 2">
    <name type="scientific">Dreissena polymorpha</name>
    <name type="common">Zebra mussel</name>
    <name type="synonym">Mytilus polymorpha</name>
    <dbReference type="NCBI Taxonomy" id="45954"/>
    <lineage>
        <taxon>Eukaryota</taxon>
        <taxon>Metazoa</taxon>
        <taxon>Spiralia</taxon>
        <taxon>Lophotrochozoa</taxon>
        <taxon>Mollusca</taxon>
        <taxon>Bivalvia</taxon>
        <taxon>Autobranchia</taxon>
        <taxon>Heteroconchia</taxon>
        <taxon>Euheterodonta</taxon>
        <taxon>Imparidentia</taxon>
        <taxon>Neoheterodontei</taxon>
        <taxon>Myida</taxon>
        <taxon>Dreissenoidea</taxon>
        <taxon>Dreissenidae</taxon>
        <taxon>Dreissena</taxon>
    </lineage>
</organism>
<accession>A0A9D4BF61</accession>
<proteinExistence type="predicted"/>
<keyword evidence="2" id="KW-1185">Reference proteome</keyword>
<dbReference type="EMBL" id="JAIWYP010000019">
    <property type="protein sequence ID" value="KAH3692828.1"/>
    <property type="molecule type" value="Genomic_DNA"/>
</dbReference>
<sequence>MMRMSLIKLERRVNQMMLMMLTWLISMRRRRRRIMLERMLKTLKNHQLIPHLKIKVIQRQKQKMVLMLHLVNQVKRAETKNLVLLKRKKNGKNLLTE</sequence>
<protein>
    <submittedName>
        <fullName evidence="1">Uncharacterized protein</fullName>
    </submittedName>
</protein>
<dbReference type="AlphaFoldDB" id="A0A9D4BF61"/>